<comment type="caution">
    <text evidence="1">The sequence shown here is derived from an EMBL/GenBank/DDBJ whole genome shotgun (WGS) entry which is preliminary data.</text>
</comment>
<dbReference type="AlphaFoldDB" id="A0A7C3HZ61"/>
<protein>
    <submittedName>
        <fullName evidence="1">Uncharacterized protein</fullName>
    </submittedName>
</protein>
<gene>
    <name evidence="1" type="ORF">ENS82_14955</name>
</gene>
<dbReference type="EMBL" id="DSWI01000036">
    <property type="protein sequence ID" value="HFG21983.1"/>
    <property type="molecule type" value="Genomic_DNA"/>
</dbReference>
<accession>A0A7C3HZ61</accession>
<dbReference type="RefSeq" id="WP_409654453.1">
    <property type="nucleotide sequence ID" value="NZ_JBKBUW010000005.1"/>
</dbReference>
<organism evidence="1">
    <name type="scientific">Meiothermus ruber</name>
    <dbReference type="NCBI Taxonomy" id="277"/>
    <lineage>
        <taxon>Bacteria</taxon>
        <taxon>Thermotogati</taxon>
        <taxon>Deinococcota</taxon>
        <taxon>Deinococci</taxon>
        <taxon>Thermales</taxon>
        <taxon>Thermaceae</taxon>
        <taxon>Meiothermus</taxon>
    </lineage>
</organism>
<sequence length="193" mass="21672">MRDEISSIEFPFSAIDINERIATMGLHPYEGRHPDVTEETLSVEDLPPGKYTFEAPFRVPDPRAGGGWVAVMATETHASPFGGPAANMEFGPLQILWINGRGEWGFSAHWTGDPKTSLYWMDASLARLRAHIRPVQDIPGFRMPEEPLFSNLLKANEEDGWPLERLVALARGEVEVRNDAMQFWTEEGVPPAW</sequence>
<evidence type="ECO:0000313" key="1">
    <source>
        <dbReference type="EMBL" id="HFG21983.1"/>
    </source>
</evidence>
<proteinExistence type="predicted"/>
<reference evidence="1" key="1">
    <citation type="journal article" date="2020" name="mSystems">
        <title>Genome- and Community-Level Interaction Insights into Carbon Utilization and Element Cycling Functions of Hydrothermarchaeota in Hydrothermal Sediment.</title>
        <authorList>
            <person name="Zhou Z."/>
            <person name="Liu Y."/>
            <person name="Xu W."/>
            <person name="Pan J."/>
            <person name="Luo Z.H."/>
            <person name="Li M."/>
        </authorList>
    </citation>
    <scope>NUCLEOTIDE SEQUENCE [LARGE SCALE GENOMIC DNA]</scope>
    <source>
        <strain evidence="1">SpSt-524</strain>
    </source>
</reference>
<name>A0A7C3HZ61_MEIRU</name>